<evidence type="ECO:0000256" key="7">
    <source>
        <dbReference type="ARBA" id="ARBA00022857"/>
    </source>
</evidence>
<dbReference type="Proteomes" id="UP000643405">
    <property type="component" value="Unassembled WGS sequence"/>
</dbReference>
<name>A0A8J6PYR2_9HYPH</name>
<evidence type="ECO:0000256" key="21">
    <source>
        <dbReference type="ARBA" id="ARBA00049559"/>
    </source>
</evidence>
<dbReference type="GO" id="GO:0006633">
    <property type="term" value="P:fatty acid biosynthetic process"/>
    <property type="evidence" value="ECO:0007669"/>
    <property type="project" value="UniProtKB-KW"/>
</dbReference>
<evidence type="ECO:0000256" key="18">
    <source>
        <dbReference type="ARBA" id="ARBA00049108"/>
    </source>
</evidence>
<dbReference type="Pfam" id="PF13561">
    <property type="entry name" value="adh_short_C2"/>
    <property type="match status" value="1"/>
</dbReference>
<dbReference type="EMBL" id="JACVVX010000007">
    <property type="protein sequence ID" value="MBD0416762.1"/>
    <property type="molecule type" value="Genomic_DNA"/>
</dbReference>
<protein>
    <recommendedName>
        <fullName evidence="15">Peroxisomal trans-2-enoyl-CoA reductase</fullName>
        <ecNumber evidence="14">1.3.1.38</ecNumber>
    </recommendedName>
</protein>
<comment type="catalytic activity">
    <reaction evidence="21">
        <text>(2E)-octenoyl-CoA + NADPH + H(+) = octanoyl-CoA + NADP(+)</text>
        <dbReference type="Rhea" id="RHEA:44952"/>
        <dbReference type="ChEBI" id="CHEBI:15378"/>
        <dbReference type="ChEBI" id="CHEBI:57386"/>
        <dbReference type="ChEBI" id="CHEBI:57783"/>
        <dbReference type="ChEBI" id="CHEBI:58349"/>
        <dbReference type="ChEBI" id="CHEBI:62242"/>
    </reaction>
    <physiologicalReaction direction="left-to-right" evidence="21">
        <dbReference type="Rhea" id="RHEA:44953"/>
    </physiologicalReaction>
</comment>
<evidence type="ECO:0000313" key="23">
    <source>
        <dbReference type="Proteomes" id="UP000643405"/>
    </source>
</evidence>
<evidence type="ECO:0000256" key="4">
    <source>
        <dbReference type="ARBA" id="ARBA00022516"/>
    </source>
</evidence>
<keyword evidence="9" id="KW-0443">Lipid metabolism</keyword>
<comment type="caution">
    <text evidence="22">The sequence shown here is derived from an EMBL/GenBank/DDBJ whole genome shotgun (WGS) entry which is preliminary data.</text>
</comment>
<dbReference type="Gene3D" id="3.40.50.720">
    <property type="entry name" value="NAD(P)-binding Rossmann-like Domain"/>
    <property type="match status" value="1"/>
</dbReference>
<evidence type="ECO:0000256" key="17">
    <source>
        <dbReference type="ARBA" id="ARBA00048686"/>
    </source>
</evidence>
<comment type="subunit">
    <text evidence="13">Interacts with PEX5, probably required to target it into peroxisomes.</text>
</comment>
<dbReference type="PANTHER" id="PTHR24317:SF7">
    <property type="entry name" value="PEROXISOMAL TRANS-2-ENOYL-COA REDUCTASE"/>
    <property type="match status" value="1"/>
</dbReference>
<evidence type="ECO:0000256" key="8">
    <source>
        <dbReference type="ARBA" id="ARBA00023002"/>
    </source>
</evidence>
<dbReference type="GO" id="GO:0019166">
    <property type="term" value="F:trans-2-enoyl-CoA reductase (NADPH) activity"/>
    <property type="evidence" value="ECO:0007669"/>
    <property type="project" value="UniProtKB-EC"/>
</dbReference>
<comment type="catalytic activity">
    <reaction evidence="16">
        <text>(2E)-dodecenoyl-CoA + NADPH + H(+) = dodecanoyl-CoA + NADP(+)</text>
        <dbReference type="Rhea" id="RHEA:44964"/>
        <dbReference type="ChEBI" id="CHEBI:15378"/>
        <dbReference type="ChEBI" id="CHEBI:57330"/>
        <dbReference type="ChEBI" id="CHEBI:57375"/>
        <dbReference type="ChEBI" id="CHEBI:57783"/>
        <dbReference type="ChEBI" id="CHEBI:58349"/>
    </reaction>
    <physiologicalReaction direction="left-to-right" evidence="16">
        <dbReference type="Rhea" id="RHEA:44965"/>
    </physiologicalReaction>
</comment>
<evidence type="ECO:0000256" key="11">
    <source>
        <dbReference type="ARBA" id="ARBA00023160"/>
    </source>
</evidence>
<evidence type="ECO:0000256" key="1">
    <source>
        <dbReference type="ARBA" id="ARBA00004275"/>
    </source>
</evidence>
<comment type="catalytic activity">
    <reaction evidence="19">
        <text>a (2E)-enoyl-CoA + NADPH + H(+) = a 2,3-saturated acyl-CoA + NADP(+)</text>
        <dbReference type="Rhea" id="RHEA:33763"/>
        <dbReference type="ChEBI" id="CHEBI:15378"/>
        <dbReference type="ChEBI" id="CHEBI:57783"/>
        <dbReference type="ChEBI" id="CHEBI:58349"/>
        <dbReference type="ChEBI" id="CHEBI:58856"/>
        <dbReference type="ChEBI" id="CHEBI:65111"/>
        <dbReference type="EC" id="1.3.1.38"/>
    </reaction>
    <physiologicalReaction direction="left-to-right" evidence="19">
        <dbReference type="Rhea" id="RHEA:33764"/>
    </physiologicalReaction>
</comment>
<sequence>MSSAEVRTEKIEAKKWGLSVSQLAAHPTVFADGLLSGQSILISGGGSGMGRATAVLAARLGAKVMICGRDGDKLDRAAAEISEHVGADVVTFAMSIRDPDAVDRLMDEAFSRLGRVHALINSAGGQFPINAIDMSKKGWNAVVDTNLNGTWYMMQAAAIRWRDRGEPGSIVNIVATIDRGIPQSAHTAAARAGVVYLSRSVAVEWAPLGIRVNSLAPGTIETEGLNNYPPSLMERLGKGNPMRRMGDTWDIAEGVIYLTAPSGKFVTGELLQINGGMHLWGTNWPLGVPEPFQGVGG</sequence>
<comment type="pathway">
    <text evidence="2">Lipid metabolism.</text>
</comment>
<keyword evidence="7" id="KW-0521">NADP</keyword>
<keyword evidence="10" id="KW-0576">Peroxisome</keyword>
<reference evidence="22" key="1">
    <citation type="submission" date="2020-09" db="EMBL/GenBank/DDBJ databases">
        <title>Genome seq and assembly of Tianweitania sp.</title>
        <authorList>
            <person name="Chhetri G."/>
        </authorList>
    </citation>
    <scope>NUCLEOTIDE SEQUENCE</scope>
    <source>
        <strain evidence="22">Rool2</strain>
    </source>
</reference>
<keyword evidence="4" id="KW-0444">Lipid biosynthesis</keyword>
<evidence type="ECO:0000256" key="2">
    <source>
        <dbReference type="ARBA" id="ARBA00005189"/>
    </source>
</evidence>
<comment type="similarity">
    <text evidence="3">Belongs to the short-chain dehydrogenases/reductases (SDR) family.</text>
</comment>
<proteinExistence type="inferred from homology"/>
<evidence type="ECO:0000256" key="13">
    <source>
        <dbReference type="ARBA" id="ARBA00038622"/>
    </source>
</evidence>
<comment type="function">
    <text evidence="12">Participates in chain elongation of fatty acids. Catalyzes the reduction of trans-2-enoyl-CoAs of varying chain lengths from 6:1 to 16:1, having maximum activity with 10:1 CoA. Has no 2,4-dienoyl-CoA reductase activity.</text>
</comment>
<dbReference type="SUPFAM" id="SSF51735">
    <property type="entry name" value="NAD(P)-binding Rossmann-fold domains"/>
    <property type="match status" value="1"/>
</dbReference>
<evidence type="ECO:0000256" key="6">
    <source>
        <dbReference type="ARBA" id="ARBA00022832"/>
    </source>
</evidence>
<dbReference type="FunFam" id="3.40.50.720:FF:000084">
    <property type="entry name" value="Short-chain dehydrogenase reductase"/>
    <property type="match status" value="1"/>
</dbReference>
<evidence type="ECO:0000256" key="3">
    <source>
        <dbReference type="ARBA" id="ARBA00006484"/>
    </source>
</evidence>
<keyword evidence="6" id="KW-0276">Fatty acid metabolism</keyword>
<dbReference type="InterPro" id="IPR002347">
    <property type="entry name" value="SDR_fam"/>
</dbReference>
<evidence type="ECO:0000313" key="22">
    <source>
        <dbReference type="EMBL" id="MBD0416762.1"/>
    </source>
</evidence>
<dbReference type="AlphaFoldDB" id="A0A8J6PYR2"/>
<dbReference type="PANTHER" id="PTHR24317">
    <property type="entry name" value="PEROXISOMAL TRANS-2-ENOYL-COA REDUCTASE"/>
    <property type="match status" value="1"/>
</dbReference>
<comment type="catalytic activity">
    <reaction evidence="18">
        <text>(2E)-hexenoyl-CoA + NADPH + H(+) = hexanoyl-CoA + NADP(+)</text>
        <dbReference type="Rhea" id="RHEA:44956"/>
        <dbReference type="ChEBI" id="CHEBI:15378"/>
        <dbReference type="ChEBI" id="CHEBI:57783"/>
        <dbReference type="ChEBI" id="CHEBI:58349"/>
        <dbReference type="ChEBI" id="CHEBI:62077"/>
        <dbReference type="ChEBI" id="CHEBI:62620"/>
    </reaction>
    <physiologicalReaction direction="left-to-right" evidence="18">
        <dbReference type="Rhea" id="RHEA:44957"/>
    </physiologicalReaction>
</comment>
<accession>A0A8J6PYR2</accession>
<keyword evidence="23" id="KW-1185">Reference proteome</keyword>
<evidence type="ECO:0000256" key="20">
    <source>
        <dbReference type="ARBA" id="ARBA00049386"/>
    </source>
</evidence>
<dbReference type="PRINTS" id="PR00080">
    <property type="entry name" value="SDRFAMILY"/>
</dbReference>
<dbReference type="EC" id="1.3.1.38" evidence="14"/>
<evidence type="ECO:0000256" key="19">
    <source>
        <dbReference type="ARBA" id="ARBA00049251"/>
    </source>
</evidence>
<evidence type="ECO:0000256" key="14">
    <source>
        <dbReference type="ARBA" id="ARBA00038849"/>
    </source>
</evidence>
<keyword evidence="11" id="KW-0275">Fatty acid biosynthesis</keyword>
<dbReference type="PRINTS" id="PR00081">
    <property type="entry name" value="GDHRDH"/>
</dbReference>
<evidence type="ECO:0000256" key="15">
    <source>
        <dbReference type="ARBA" id="ARBA00041063"/>
    </source>
</evidence>
<dbReference type="InterPro" id="IPR036291">
    <property type="entry name" value="NAD(P)-bd_dom_sf"/>
</dbReference>
<organism evidence="22 23">
    <name type="scientific">Oryzicola mucosus</name>
    <dbReference type="NCBI Taxonomy" id="2767425"/>
    <lineage>
        <taxon>Bacteria</taxon>
        <taxon>Pseudomonadati</taxon>
        <taxon>Pseudomonadota</taxon>
        <taxon>Alphaproteobacteria</taxon>
        <taxon>Hyphomicrobiales</taxon>
        <taxon>Phyllobacteriaceae</taxon>
        <taxon>Oryzicola</taxon>
    </lineage>
</organism>
<evidence type="ECO:0000256" key="12">
    <source>
        <dbReference type="ARBA" id="ARBA00037124"/>
    </source>
</evidence>
<dbReference type="RefSeq" id="WP_188166205.1">
    <property type="nucleotide sequence ID" value="NZ_JACVVX010000007.1"/>
</dbReference>
<evidence type="ECO:0000256" key="10">
    <source>
        <dbReference type="ARBA" id="ARBA00023140"/>
    </source>
</evidence>
<comment type="catalytic activity">
    <reaction evidence="20">
        <text>(2E)-decenoyl-CoA + NADPH + H(+) = decanoyl-CoA + NADP(+)</text>
        <dbReference type="Rhea" id="RHEA:44960"/>
        <dbReference type="ChEBI" id="CHEBI:15378"/>
        <dbReference type="ChEBI" id="CHEBI:57783"/>
        <dbReference type="ChEBI" id="CHEBI:58349"/>
        <dbReference type="ChEBI" id="CHEBI:61406"/>
        <dbReference type="ChEBI" id="CHEBI:61430"/>
    </reaction>
    <physiologicalReaction direction="left-to-right" evidence="20">
        <dbReference type="Rhea" id="RHEA:44961"/>
    </physiologicalReaction>
</comment>
<comment type="subcellular location">
    <subcellularLocation>
        <location evidence="1">Peroxisome</location>
    </subcellularLocation>
</comment>
<evidence type="ECO:0000256" key="16">
    <source>
        <dbReference type="ARBA" id="ARBA00047570"/>
    </source>
</evidence>
<gene>
    <name evidence="22" type="ORF">ICI42_19085</name>
</gene>
<keyword evidence="5" id="KW-0597">Phosphoprotein</keyword>
<keyword evidence="8" id="KW-0560">Oxidoreductase</keyword>
<evidence type="ECO:0000256" key="9">
    <source>
        <dbReference type="ARBA" id="ARBA00023098"/>
    </source>
</evidence>
<comment type="catalytic activity">
    <reaction evidence="17">
        <text>(2E)-tetradecenoyl-CoA + NADPH + H(+) = tetradecanoyl-CoA + NADP(+)</text>
        <dbReference type="Rhea" id="RHEA:44968"/>
        <dbReference type="ChEBI" id="CHEBI:15378"/>
        <dbReference type="ChEBI" id="CHEBI:57385"/>
        <dbReference type="ChEBI" id="CHEBI:57783"/>
        <dbReference type="ChEBI" id="CHEBI:58349"/>
        <dbReference type="ChEBI" id="CHEBI:61405"/>
    </reaction>
    <physiologicalReaction direction="left-to-right" evidence="17">
        <dbReference type="Rhea" id="RHEA:44969"/>
    </physiologicalReaction>
</comment>
<evidence type="ECO:0000256" key="5">
    <source>
        <dbReference type="ARBA" id="ARBA00022553"/>
    </source>
</evidence>
<dbReference type="InterPro" id="IPR052388">
    <property type="entry name" value="Peroxisomal_t2-enoyl-CoA_red"/>
</dbReference>